<evidence type="ECO:0000313" key="11">
    <source>
        <dbReference type="EMBL" id="KAK2159318.1"/>
    </source>
</evidence>
<keyword evidence="5" id="KW-0735">Signal-anchor</keyword>
<keyword evidence="12" id="KW-1185">Reference proteome</keyword>
<evidence type="ECO:0008006" key="13">
    <source>
        <dbReference type="Google" id="ProtNLM"/>
    </source>
</evidence>
<evidence type="ECO:0000256" key="7">
    <source>
        <dbReference type="ARBA" id="ARBA00023034"/>
    </source>
</evidence>
<comment type="subcellular location">
    <subcellularLocation>
        <location evidence="1">Golgi apparatus membrane</location>
        <topology evidence="1">Single-pass type II membrane protein</topology>
    </subcellularLocation>
</comment>
<keyword evidence="9" id="KW-0325">Glycoprotein</keyword>
<reference evidence="11" key="1">
    <citation type="journal article" date="2023" name="Mol. Biol. Evol.">
        <title>Third-Generation Sequencing Reveals the Adaptive Role of the Epigenome in Three Deep-Sea Polychaetes.</title>
        <authorList>
            <person name="Perez M."/>
            <person name="Aroh O."/>
            <person name="Sun Y."/>
            <person name="Lan Y."/>
            <person name="Juniper S.K."/>
            <person name="Young C.R."/>
            <person name="Angers B."/>
            <person name="Qian P.Y."/>
        </authorList>
    </citation>
    <scope>NUCLEOTIDE SEQUENCE</scope>
    <source>
        <strain evidence="11">R07B-5</strain>
    </source>
</reference>
<evidence type="ECO:0000256" key="2">
    <source>
        <dbReference type="ARBA" id="ARBA00008124"/>
    </source>
</evidence>
<gene>
    <name evidence="11" type="ORF">NP493_1726g00000</name>
</gene>
<evidence type="ECO:0000256" key="10">
    <source>
        <dbReference type="SAM" id="Phobius"/>
    </source>
</evidence>
<proteinExistence type="inferred from homology"/>
<sequence length="318" mass="37492">MQEWSVVVLTYAIFLQFARQIWKYLVFAIILYSVIYLIYAQVNLEPVHVRDITHETKIHNDGDVCTEKRNIFFLKIAKTGSTTVQQLLLRFGLVRNLSFMLFVNKWAYPSRMFRHLLLPEPNRSTGFDGRYNILCDHTMYSESEVKQLMPQDTFYLTNLRHPFTHVKSYINYANIFTTLNISKKQDFLEDLLSNPEQHDRVYRTRNIMAKFFGLNRNVSDLAAGDALIKQIDANFHLVLIMERIDESLVLMKRRLCWSAKDILFLPLRVLKYKGKATGTQEDEDSLIARHRKWSGIDYAIYDHFVRKLQVSRIKHGLT</sequence>
<dbReference type="GO" id="GO:0009247">
    <property type="term" value="P:glycolipid biosynthetic process"/>
    <property type="evidence" value="ECO:0007669"/>
    <property type="project" value="InterPro"/>
</dbReference>
<evidence type="ECO:0000256" key="3">
    <source>
        <dbReference type="ARBA" id="ARBA00022679"/>
    </source>
</evidence>
<evidence type="ECO:0000256" key="6">
    <source>
        <dbReference type="ARBA" id="ARBA00022989"/>
    </source>
</evidence>
<comment type="similarity">
    <text evidence="2">Belongs to the galactose-3-O-sulfotransferase family.</text>
</comment>
<protein>
    <recommendedName>
        <fullName evidence="13">Galactosylceramide sulfotransferase-like</fullName>
    </recommendedName>
</protein>
<dbReference type="PANTHER" id="PTHR14647">
    <property type="entry name" value="GALACTOSE-3-O-SULFOTRANSFERASE"/>
    <property type="match status" value="1"/>
</dbReference>
<organism evidence="11 12">
    <name type="scientific">Ridgeia piscesae</name>
    <name type="common">Tubeworm</name>
    <dbReference type="NCBI Taxonomy" id="27915"/>
    <lineage>
        <taxon>Eukaryota</taxon>
        <taxon>Metazoa</taxon>
        <taxon>Spiralia</taxon>
        <taxon>Lophotrochozoa</taxon>
        <taxon>Annelida</taxon>
        <taxon>Polychaeta</taxon>
        <taxon>Sedentaria</taxon>
        <taxon>Canalipalpata</taxon>
        <taxon>Sabellida</taxon>
        <taxon>Siboglinidae</taxon>
        <taxon>Ridgeia</taxon>
    </lineage>
</organism>
<dbReference type="Pfam" id="PF06990">
    <property type="entry name" value="Gal-3-0_sulfotr"/>
    <property type="match status" value="1"/>
</dbReference>
<comment type="caution">
    <text evidence="11">The sequence shown here is derived from an EMBL/GenBank/DDBJ whole genome shotgun (WGS) entry which is preliminary data.</text>
</comment>
<dbReference type="GO" id="GO:0001733">
    <property type="term" value="F:galactosylceramide sulfotransferase activity"/>
    <property type="evidence" value="ECO:0007669"/>
    <property type="project" value="InterPro"/>
</dbReference>
<keyword evidence="8 10" id="KW-0472">Membrane</keyword>
<evidence type="ECO:0000313" key="12">
    <source>
        <dbReference type="Proteomes" id="UP001209878"/>
    </source>
</evidence>
<dbReference type="InterPro" id="IPR009729">
    <property type="entry name" value="Gal-3-0_sulfotransfrase"/>
</dbReference>
<dbReference type="Gene3D" id="3.40.50.300">
    <property type="entry name" value="P-loop containing nucleotide triphosphate hydrolases"/>
    <property type="match status" value="1"/>
</dbReference>
<evidence type="ECO:0000256" key="4">
    <source>
        <dbReference type="ARBA" id="ARBA00022692"/>
    </source>
</evidence>
<accession>A0AAD9JU37</accession>
<dbReference type="EMBL" id="JAODUO010001727">
    <property type="protein sequence ID" value="KAK2159318.1"/>
    <property type="molecule type" value="Genomic_DNA"/>
</dbReference>
<keyword evidence="6 10" id="KW-1133">Transmembrane helix</keyword>
<evidence type="ECO:0000256" key="5">
    <source>
        <dbReference type="ARBA" id="ARBA00022968"/>
    </source>
</evidence>
<dbReference type="PANTHER" id="PTHR14647:SF87">
    <property type="entry name" value="PUTATIVE-RELATED"/>
    <property type="match status" value="1"/>
</dbReference>
<dbReference type="SUPFAM" id="SSF52540">
    <property type="entry name" value="P-loop containing nucleoside triphosphate hydrolases"/>
    <property type="match status" value="1"/>
</dbReference>
<dbReference type="Proteomes" id="UP001209878">
    <property type="component" value="Unassembled WGS sequence"/>
</dbReference>
<evidence type="ECO:0000256" key="8">
    <source>
        <dbReference type="ARBA" id="ARBA00023136"/>
    </source>
</evidence>
<evidence type="ECO:0000256" key="1">
    <source>
        <dbReference type="ARBA" id="ARBA00004323"/>
    </source>
</evidence>
<evidence type="ECO:0000256" key="9">
    <source>
        <dbReference type="ARBA" id="ARBA00023180"/>
    </source>
</evidence>
<dbReference type="AlphaFoldDB" id="A0AAD9JU37"/>
<dbReference type="GO" id="GO:0000139">
    <property type="term" value="C:Golgi membrane"/>
    <property type="evidence" value="ECO:0007669"/>
    <property type="project" value="UniProtKB-SubCell"/>
</dbReference>
<name>A0AAD9JU37_RIDPI</name>
<keyword evidence="3" id="KW-0808">Transferase</keyword>
<feature type="transmembrane region" description="Helical" evidence="10">
    <location>
        <begin position="21"/>
        <end position="39"/>
    </location>
</feature>
<keyword evidence="4 10" id="KW-0812">Transmembrane</keyword>
<dbReference type="InterPro" id="IPR027417">
    <property type="entry name" value="P-loop_NTPase"/>
</dbReference>
<keyword evidence="7" id="KW-0333">Golgi apparatus</keyword>